<dbReference type="SUPFAM" id="SSF53254">
    <property type="entry name" value="Phosphoglycerate mutase-like"/>
    <property type="match status" value="1"/>
</dbReference>
<feature type="active site" description="Tele-phosphohistidine intermediate" evidence="1">
    <location>
        <position position="8"/>
    </location>
</feature>
<comment type="caution">
    <text evidence="3">The sequence shown here is derived from an EMBL/GenBank/DDBJ whole genome shotgun (WGS) entry which is preliminary data.</text>
</comment>
<dbReference type="CDD" id="cd07067">
    <property type="entry name" value="HP_PGM_like"/>
    <property type="match status" value="1"/>
</dbReference>
<dbReference type="AlphaFoldDB" id="A0A926ED74"/>
<sequence>MKIYWVRHGKTQQNEKNNYYGKLDVRLTPEGVREIKEIQTNFNDCINVYTSPAARAIETAGILFSNVYFKADARLLERNMGIFEGMNYGEIGKKYPRECKMWDENWQDYCIPEGESARMQYERVVSFIKELEALGEDAIAVCHAGTIRMAICYMLGGNLDMFWKFNVHTGTVVTTCYEHNYWYLDLSRENY</sequence>
<dbReference type="InterPro" id="IPR050275">
    <property type="entry name" value="PGM_Phosphatase"/>
</dbReference>
<organism evidence="3 4">
    <name type="scientific">Zhenhengia yiwuensis</name>
    <dbReference type="NCBI Taxonomy" id="2763666"/>
    <lineage>
        <taxon>Bacteria</taxon>
        <taxon>Bacillati</taxon>
        <taxon>Bacillota</taxon>
        <taxon>Clostridia</taxon>
        <taxon>Lachnospirales</taxon>
        <taxon>Lachnospiraceae</taxon>
        <taxon>Zhenhengia</taxon>
    </lineage>
</organism>
<evidence type="ECO:0000256" key="2">
    <source>
        <dbReference type="PIRSR" id="PIRSR613078-2"/>
    </source>
</evidence>
<feature type="binding site" evidence="2">
    <location>
        <position position="55"/>
    </location>
    <ligand>
        <name>substrate</name>
    </ligand>
</feature>
<dbReference type="RefSeq" id="WP_249331186.1">
    <property type="nucleotide sequence ID" value="NZ_JACRSY010000001.1"/>
</dbReference>
<dbReference type="GO" id="GO:0016791">
    <property type="term" value="F:phosphatase activity"/>
    <property type="evidence" value="ECO:0007669"/>
    <property type="project" value="TreeGrafter"/>
</dbReference>
<dbReference type="SMART" id="SM00855">
    <property type="entry name" value="PGAM"/>
    <property type="match status" value="1"/>
</dbReference>
<dbReference type="PIRSF" id="PIRSF000709">
    <property type="entry name" value="6PFK_2-Ptase"/>
    <property type="match status" value="1"/>
</dbReference>
<dbReference type="EMBL" id="JACRSY010000001">
    <property type="protein sequence ID" value="MBC8578119.1"/>
    <property type="molecule type" value="Genomic_DNA"/>
</dbReference>
<accession>A0A926ED74</accession>
<dbReference type="PANTHER" id="PTHR48100:SF10">
    <property type="entry name" value="2-CARBOXY-D-ARABINITOL-1-PHOSPHATASE-RELATED"/>
    <property type="match status" value="1"/>
</dbReference>
<evidence type="ECO:0000256" key="1">
    <source>
        <dbReference type="PIRSR" id="PIRSR613078-1"/>
    </source>
</evidence>
<evidence type="ECO:0000313" key="3">
    <source>
        <dbReference type="EMBL" id="MBC8578119.1"/>
    </source>
</evidence>
<reference evidence="3" key="1">
    <citation type="submission" date="2020-08" db="EMBL/GenBank/DDBJ databases">
        <title>Genome public.</title>
        <authorList>
            <person name="Liu C."/>
            <person name="Sun Q."/>
        </authorList>
    </citation>
    <scope>NUCLEOTIDE SEQUENCE</scope>
    <source>
        <strain evidence="3">NSJ-12</strain>
    </source>
</reference>
<feature type="active site" description="Proton donor/acceptor" evidence="1">
    <location>
        <position position="77"/>
    </location>
</feature>
<evidence type="ECO:0000313" key="4">
    <source>
        <dbReference type="Proteomes" id="UP000655830"/>
    </source>
</evidence>
<dbReference type="PANTHER" id="PTHR48100">
    <property type="entry name" value="BROAD-SPECIFICITY PHOSPHATASE YOR283W-RELATED"/>
    <property type="match status" value="1"/>
</dbReference>
<dbReference type="InterPro" id="IPR029033">
    <property type="entry name" value="His_PPase_superfam"/>
</dbReference>
<proteinExistence type="predicted"/>
<keyword evidence="4" id="KW-1185">Reference proteome</keyword>
<dbReference type="InterPro" id="IPR013078">
    <property type="entry name" value="His_Pase_superF_clade-1"/>
</dbReference>
<dbReference type="Proteomes" id="UP000655830">
    <property type="component" value="Unassembled WGS sequence"/>
</dbReference>
<name>A0A926ED74_9FIRM</name>
<dbReference type="Pfam" id="PF00300">
    <property type="entry name" value="His_Phos_1"/>
    <property type="match status" value="1"/>
</dbReference>
<feature type="binding site" evidence="2">
    <location>
        <begin position="7"/>
        <end position="14"/>
    </location>
    <ligand>
        <name>substrate</name>
    </ligand>
</feature>
<gene>
    <name evidence="3" type="ORF">H8718_01010</name>
</gene>
<protein>
    <submittedName>
        <fullName evidence="3">Histidine phosphatase family protein</fullName>
    </submittedName>
</protein>
<dbReference type="Gene3D" id="3.40.50.1240">
    <property type="entry name" value="Phosphoglycerate mutase-like"/>
    <property type="match status" value="1"/>
</dbReference>